<name>A0A1X7T7Q7_AMPQE</name>
<dbReference type="GO" id="GO:0046983">
    <property type="term" value="F:protein dimerization activity"/>
    <property type="evidence" value="ECO:0007669"/>
    <property type="project" value="InterPro"/>
</dbReference>
<dbReference type="AlphaFoldDB" id="A0A1X7T7Q7"/>
<reference evidence="2" key="1">
    <citation type="submission" date="2017-05" db="UniProtKB">
        <authorList>
            <consortium name="EnsemblMetazoa"/>
        </authorList>
    </citation>
    <scope>IDENTIFICATION</scope>
</reference>
<feature type="domain" description="HAT C-terminal dimerisation" evidence="1">
    <location>
        <begin position="127"/>
        <end position="172"/>
    </location>
</feature>
<dbReference type="InterPro" id="IPR008906">
    <property type="entry name" value="HATC_C_dom"/>
</dbReference>
<dbReference type="EnsemblMetazoa" id="Aqu2.1.10564_001">
    <property type="protein sequence ID" value="Aqu2.1.10564_001"/>
    <property type="gene ID" value="Aqu2.1.10564"/>
</dbReference>
<protein>
    <recommendedName>
        <fullName evidence="1">HAT C-terminal dimerisation domain-containing protein</fullName>
    </recommendedName>
</protein>
<accession>A0A1X7T7Q7</accession>
<sequence>MNMGEQVSQFLVRPNIAQIENDIMGLLHHVQLFYIEAAKQIKIWFPIEDLILKSLIVLNPSAINSNSSQEVISLAHSFPNIINDTELHNEWREIQFLDPNDLPLCSAMTTIDVDSFWGKCKMTKTSAEEHRFLTVSKLMTSLLSLPHSNADVERIFSQVVLMKTKPWNCLNPARWMPL</sequence>
<dbReference type="Pfam" id="PF05699">
    <property type="entry name" value="Dimer_Tnp_hAT"/>
    <property type="match status" value="1"/>
</dbReference>
<proteinExistence type="predicted"/>
<evidence type="ECO:0000313" key="2">
    <source>
        <dbReference type="EnsemblMetazoa" id="Aqu2.1.10564_001"/>
    </source>
</evidence>
<dbReference type="InParanoid" id="A0A1X7T7Q7"/>
<organism evidence="2">
    <name type="scientific">Amphimedon queenslandica</name>
    <name type="common">Sponge</name>
    <dbReference type="NCBI Taxonomy" id="400682"/>
    <lineage>
        <taxon>Eukaryota</taxon>
        <taxon>Metazoa</taxon>
        <taxon>Porifera</taxon>
        <taxon>Demospongiae</taxon>
        <taxon>Heteroscleromorpha</taxon>
        <taxon>Haplosclerida</taxon>
        <taxon>Niphatidae</taxon>
        <taxon>Amphimedon</taxon>
    </lineage>
</organism>
<evidence type="ECO:0000259" key="1">
    <source>
        <dbReference type="Pfam" id="PF05699"/>
    </source>
</evidence>